<evidence type="ECO:0000313" key="1">
    <source>
        <dbReference type="EMBL" id="KAJ3842800.1"/>
    </source>
</evidence>
<sequence length="429" mass="49022">RVLCRADPTTIQRKFIVGYQGWFTCKGDGADLDGHDWNHWMKDSEEEHTSLRPATDLWPEMSRYPPSEQYPVPGLRLQSGNQAFLFSSCNPRTVQRHFNWMACHGIDGVFFQQSLRQCDPLNPDYNTILGWRDRVGDNVRLAAEAEGRVFSIMYDVSGIDSGRIQQVLEHDWTHLIREKCMLDSPNYLHERGKPVLCLWGFGFSKKHHDPEMIRTIVTFFRQFTPGGAYIIAGIPSHWRTGDGGSRPEPALFHLWLSLFDAILPWTVKCYDNEEGATTYADEIMRADIELLNAQNSKQQGPLGHVDYIPVVFPGSSNCNGSGEKWAFNNVRREGGCFLWRQIYNALDNGATIIYGATWDEYDEGTALMPAVERKHLLPDSPHFPLLSLDEDGYDIPSDWYMRICGLGARSLRGEINLQPQFPLEILQNY</sequence>
<name>A0AA38PHL9_9AGAR</name>
<proteinExistence type="predicted"/>
<evidence type="ECO:0000313" key="2">
    <source>
        <dbReference type="Proteomes" id="UP001163846"/>
    </source>
</evidence>
<dbReference type="Gene3D" id="3.20.20.80">
    <property type="entry name" value="Glycosidases"/>
    <property type="match status" value="1"/>
</dbReference>
<protein>
    <recommendedName>
        <fullName evidence="3">Xylosidase/arabinosidase</fullName>
    </recommendedName>
</protein>
<evidence type="ECO:0008006" key="3">
    <source>
        <dbReference type="Google" id="ProtNLM"/>
    </source>
</evidence>
<feature type="non-terminal residue" evidence="1">
    <location>
        <position position="429"/>
    </location>
</feature>
<accession>A0AA38PHL9</accession>
<feature type="non-terminal residue" evidence="1">
    <location>
        <position position="1"/>
    </location>
</feature>
<comment type="caution">
    <text evidence="1">The sequence shown here is derived from an EMBL/GenBank/DDBJ whole genome shotgun (WGS) entry which is preliminary data.</text>
</comment>
<dbReference type="EMBL" id="MU805994">
    <property type="protein sequence ID" value="KAJ3842800.1"/>
    <property type="molecule type" value="Genomic_DNA"/>
</dbReference>
<dbReference type="AlphaFoldDB" id="A0AA38PHL9"/>
<reference evidence="1" key="1">
    <citation type="submission" date="2022-08" db="EMBL/GenBank/DDBJ databases">
        <authorList>
            <consortium name="DOE Joint Genome Institute"/>
            <person name="Min B."/>
            <person name="Riley R."/>
            <person name="Sierra-Patev S."/>
            <person name="Naranjo-Ortiz M."/>
            <person name="Looney B."/>
            <person name="Konkel Z."/>
            <person name="Slot J.C."/>
            <person name="Sakamoto Y."/>
            <person name="Steenwyk J.L."/>
            <person name="Rokas A."/>
            <person name="Carro J."/>
            <person name="Camarero S."/>
            <person name="Ferreira P."/>
            <person name="Molpeceres G."/>
            <person name="Ruiz-Duenas F.J."/>
            <person name="Serrano A."/>
            <person name="Henrissat B."/>
            <person name="Drula E."/>
            <person name="Hughes K.W."/>
            <person name="Mata J.L."/>
            <person name="Ishikawa N.K."/>
            <person name="Vargas-Isla R."/>
            <person name="Ushijima S."/>
            <person name="Smith C.A."/>
            <person name="Ahrendt S."/>
            <person name="Andreopoulos W."/>
            <person name="He G."/>
            <person name="Labutti K."/>
            <person name="Lipzen A."/>
            <person name="Ng V."/>
            <person name="Sandor L."/>
            <person name="Barry K."/>
            <person name="Martinez A.T."/>
            <person name="Xiao Y."/>
            <person name="Gibbons J.G."/>
            <person name="Terashima K."/>
            <person name="Hibbett D.S."/>
            <person name="Grigoriev I.V."/>
        </authorList>
    </citation>
    <scope>NUCLEOTIDE SEQUENCE</scope>
    <source>
        <strain evidence="1">TFB9207</strain>
    </source>
</reference>
<dbReference type="CDD" id="cd11576">
    <property type="entry name" value="GH99_GH71_like_2"/>
    <property type="match status" value="1"/>
</dbReference>
<dbReference type="Proteomes" id="UP001163846">
    <property type="component" value="Unassembled WGS sequence"/>
</dbReference>
<organism evidence="1 2">
    <name type="scientific">Lentinula raphanica</name>
    <dbReference type="NCBI Taxonomy" id="153919"/>
    <lineage>
        <taxon>Eukaryota</taxon>
        <taxon>Fungi</taxon>
        <taxon>Dikarya</taxon>
        <taxon>Basidiomycota</taxon>
        <taxon>Agaricomycotina</taxon>
        <taxon>Agaricomycetes</taxon>
        <taxon>Agaricomycetidae</taxon>
        <taxon>Agaricales</taxon>
        <taxon>Marasmiineae</taxon>
        <taxon>Omphalotaceae</taxon>
        <taxon>Lentinula</taxon>
    </lineage>
</organism>
<gene>
    <name evidence="1" type="ORF">F5878DRAFT_516337</name>
</gene>
<keyword evidence="2" id="KW-1185">Reference proteome</keyword>